<accession>A0A327ZRW5</accession>
<gene>
    <name evidence="2" type="ORF">BHU61_06785</name>
</gene>
<dbReference type="SUPFAM" id="SSF51126">
    <property type="entry name" value="Pectin lyase-like"/>
    <property type="match status" value="1"/>
</dbReference>
<proteinExistence type="predicted"/>
<dbReference type="CDD" id="cd19958">
    <property type="entry name" value="pyocin_knob"/>
    <property type="match status" value="1"/>
</dbReference>
<feature type="domain" description="Bacterial Ig" evidence="1">
    <location>
        <begin position="1241"/>
        <end position="1322"/>
    </location>
</feature>
<organism evidence="2 3">
    <name type="scientific">Macrococcus epidermidis</name>
    <dbReference type="NCBI Taxonomy" id="1902580"/>
    <lineage>
        <taxon>Bacteria</taxon>
        <taxon>Bacillati</taxon>
        <taxon>Bacillota</taxon>
        <taxon>Bacilli</taxon>
        <taxon>Bacillales</taxon>
        <taxon>Staphylococcaceae</taxon>
        <taxon>Macrococcus</taxon>
    </lineage>
</organism>
<dbReference type="InterPro" id="IPR013783">
    <property type="entry name" value="Ig-like_fold"/>
</dbReference>
<dbReference type="InterPro" id="IPR011050">
    <property type="entry name" value="Pectin_lyase_fold/virulence"/>
</dbReference>
<dbReference type="Gene3D" id="2.60.40.10">
    <property type="entry name" value="Immunoglobulins"/>
    <property type="match status" value="1"/>
</dbReference>
<dbReference type="RefSeq" id="WP_111715644.1">
    <property type="nucleotide sequence ID" value="NZ_JBHSSR010000004.1"/>
</dbReference>
<dbReference type="EMBL" id="PZJH01000002">
    <property type="protein sequence ID" value="RAK45012.1"/>
    <property type="molecule type" value="Genomic_DNA"/>
</dbReference>
<evidence type="ECO:0000259" key="1">
    <source>
        <dbReference type="Pfam" id="PF17936"/>
    </source>
</evidence>
<protein>
    <recommendedName>
        <fullName evidence="1">Bacterial Ig domain-containing protein</fullName>
    </recommendedName>
</protein>
<dbReference type="Pfam" id="PF17936">
    <property type="entry name" value="Big_6"/>
    <property type="match status" value="1"/>
</dbReference>
<dbReference type="Gene3D" id="2.160.20.10">
    <property type="entry name" value="Single-stranded right-handed beta-helix, Pectin lyase-like"/>
    <property type="match status" value="1"/>
</dbReference>
<keyword evidence="3" id="KW-1185">Reference proteome</keyword>
<dbReference type="InterPro" id="IPR041498">
    <property type="entry name" value="Big_6"/>
</dbReference>
<name>A0A327ZRW5_9STAP</name>
<evidence type="ECO:0000313" key="3">
    <source>
        <dbReference type="Proteomes" id="UP000249808"/>
    </source>
</evidence>
<evidence type="ECO:0000313" key="2">
    <source>
        <dbReference type="EMBL" id="RAK45012.1"/>
    </source>
</evidence>
<sequence length="1496" mass="161843">MDINSIKTKVKQHKHITLKQKDNTSPIELYLCGNDGKVMSSLSGTAKVTLLDNVDREVRASIDANVTGGAISFVVTQHLKANPHNLEITIGGRKFPSDGEFTIQVAPTHDMAELNIIQQGTKEQVISQITSDVKSYVSPIITNYMSANASLFKGEKGDAFTYSDFTYAQLNALKGDKGDQGIQGQKGEPFTFSDFTVEQLNALKVKGDKGDPGLSAYQVWLAQPGNAGKTVNEYLLSLKGDGLQIDGVATSVDQLPTGTTKLTYLVGTVLYFRQAGSSTWTQGPNIKGLDGSKVTIGSDGYWYIDGVKQSWKADVSTETARVMQLKNLLGNYGGFHKDSDGDGLADGSIKTGTNNGLATWSNGQQTFSSNSASFYFKSPATSNLKDNTFYIAVMDVSSNQTSDRQLAEKVQVYGTTSISARFDYKNIEKIAYTSFKTSTSGTGVAEVVFLKYDTAINTYDNLRIYEIPQSEYDALATMSPAQIKQKYPYTEPISMSQVDGLETQLNSKALAGHNHDLTYIKIADGQIYKVFADDGNAIPINSVDFNNPSATLLKSGLYYINGSTNIPLGTNQYGFAEYIKLGSNHAKLYYSPYNSDVVYLKTRTSGTWGSWQLLNVNAYTKTESDSKYALTNHTHSGYAPTSHTHVITDVTGLQNALDGKLTKAQADSYYAPIGSTSTGGTTVVDDKNKVNVNTKFGFVGDGVTDNYQAFKDMIAFNKLNPEVKLEFDGQYNGQRAKYRVDRYVTIANIEGSYASGSPTHMVWEGRMVHLITNGALFINMPMNGFTKTKAYTSGGWHYAKEEPITLFNFEKVQSVLGDNLHIDGENYKLKFEAGFTSKEGENAKWSADNLPLAEGRGHGIILSGSTNIAFKNISAINQVVDGIAMGFSADYTKMEVTQSSNVSITNVTTNGNGRLGISGLGACNGHITNFISEYNGMNKNADGMYISSSPAGGFDFEPHHSPVSTDNNTPPSYTVEDWNGNFVIENARIRYNSGTQIACTSTLLTRTVVLQRATVRPPKGRTGDHLLIQASLQNCKFIDCDIDGKLADGKLSRVVFYGAGYVSESTGVITGQPANVWSEVVGGRWANIEPWVNTDGNTTYNEIPTGQYGLHNISFTGLVMDNVLFTLRTIRRFNFLNVVMNYPSDTVVNKLIIWNANMKDCVMINRKSSNITLDLGSGDTQSNFENLRLTSNKFDFASGTKKYKTAVISNEAMDVYDYTRAMEYMLGNGTTPTPPADTTPPNAPTVNTVYTDSTTITGTAEANSTITVLFNGGNATTATTNGSGNWTVTKPGAVTLTAGMSINVTAKDAANNTSNATTVTVQAVQTGTGGNLWPTTSFDFTGKTIPQAGGSGSKLTVNSVFTVSNNEAQALDMSGSGDTITFASKAGTSKYGFFTLQPNTQYTIRVKGSDTIANASDLVTMISTTDANYIWPNPKVVDITFTTDSAGKFGYDFNGVTYGNATSSFVFHRANGGKNSTTTYKVWLNPGSTSTATWSS</sequence>
<dbReference type="Proteomes" id="UP000249808">
    <property type="component" value="Unassembled WGS sequence"/>
</dbReference>
<dbReference type="InterPro" id="IPR012334">
    <property type="entry name" value="Pectin_lyas_fold"/>
</dbReference>
<comment type="caution">
    <text evidence="2">The sequence shown here is derived from an EMBL/GenBank/DDBJ whole genome shotgun (WGS) entry which is preliminary data.</text>
</comment>
<reference evidence="2 3" key="1">
    <citation type="journal article" date="2018" name="Front. Microbiol.">
        <title>Description and Comparative Genomics of Macrococcus caseolyticus subsp. hominis subsp. nov., Macrococcus goetzii sp. nov., Macrococcus epidermidis sp. nov., and Macrococcus bohemicus sp. nov., Novel Macrococci From Human Clinical Material With Virulence Potential and Suspected Uptake of Foreign DNA by Natural Transformation.</title>
        <authorList>
            <person name="Maslanova I."/>
            <person name="Wertheimer Z."/>
            <person name="Sedlacek I."/>
            <person name="Svec P."/>
            <person name="Indrakova A."/>
            <person name="Kovarovic V."/>
            <person name="Schumann P."/>
            <person name="Sproer C."/>
            <person name="Kralova S."/>
            <person name="Sedo O."/>
            <person name="Kristofova L."/>
            <person name="Vrbovska V."/>
            <person name="Fuzik T."/>
            <person name="Petras P."/>
            <person name="Zdrahal Z."/>
            <person name="Ruzickova V."/>
            <person name="Doskar J."/>
            <person name="Pantucek R."/>
        </authorList>
    </citation>
    <scope>NUCLEOTIDE SEQUENCE [LARGE SCALE GENOMIC DNA]</scope>
    <source>
        <strain evidence="2 3">01/688</strain>
    </source>
</reference>